<evidence type="ECO:0000256" key="2">
    <source>
        <dbReference type="ARBA" id="ARBA00009865"/>
    </source>
</evidence>
<keyword evidence="8" id="KW-1185">Reference proteome</keyword>
<organism evidence="7 8">
    <name type="scientific">Pseudolactococcus hodotermopsidis</name>
    <dbReference type="NCBI Taxonomy" id="2709157"/>
    <lineage>
        <taxon>Bacteria</taxon>
        <taxon>Bacillati</taxon>
        <taxon>Bacillota</taxon>
        <taxon>Bacilli</taxon>
        <taxon>Lactobacillales</taxon>
        <taxon>Streptococcaceae</taxon>
        <taxon>Pseudolactococcus</taxon>
    </lineage>
</organism>
<accession>A0A6A0BA60</accession>
<dbReference type="Pfam" id="PF04616">
    <property type="entry name" value="Glyco_hydro_43"/>
    <property type="match status" value="1"/>
</dbReference>
<dbReference type="RefSeq" id="WP_172207079.1">
    <property type="nucleotide sequence ID" value="NZ_BLLI01000001.1"/>
</dbReference>
<sequence length="284" mass="33060">MKLKDINIRDPFVLPYENVYYMYGTRAYNCWSQPDDLSTLGFDVYESTDLENWSEPTEIFRYRDGFWGDQDFWAPEVHVYQQKFYMFATFIGKDFNRGTMVLVADSPTGPFTPHSDGALTPKEWMCLDGTFYLDKAGQPWLVFCHEWQQITDGTICRVRLSADLRQTIGTPETLFAASSPKWAPKNAKRYVTDGPYLYRLSNDELIMFWSSLVGESYLEAIAISDNQDITGNFTNHDDLFFSDDGGHGMVFKTFDDKLMFTLHQPNEREKEHPVFFEISEKELQ</sequence>
<dbReference type="EMBL" id="BLLI01000001">
    <property type="protein sequence ID" value="GFH41523.1"/>
    <property type="molecule type" value="Genomic_DNA"/>
</dbReference>
<comment type="caution">
    <text evidence="7">The sequence shown here is derived from an EMBL/GenBank/DDBJ whole genome shotgun (WGS) entry which is preliminary data.</text>
</comment>
<dbReference type="PANTHER" id="PTHR43301">
    <property type="entry name" value="ARABINAN ENDO-1,5-ALPHA-L-ARABINOSIDASE"/>
    <property type="match status" value="1"/>
</dbReference>
<dbReference type="InterPro" id="IPR023296">
    <property type="entry name" value="Glyco_hydro_beta-prop_sf"/>
</dbReference>
<evidence type="ECO:0000256" key="6">
    <source>
        <dbReference type="RuleBase" id="RU361187"/>
    </source>
</evidence>
<dbReference type="GO" id="GO:0005975">
    <property type="term" value="P:carbohydrate metabolic process"/>
    <property type="evidence" value="ECO:0007669"/>
    <property type="project" value="InterPro"/>
</dbReference>
<dbReference type="CDD" id="cd08981">
    <property type="entry name" value="GH43_Bt1873-like"/>
    <property type="match status" value="1"/>
</dbReference>
<evidence type="ECO:0000256" key="4">
    <source>
        <dbReference type="ARBA" id="ARBA00023295"/>
    </source>
</evidence>
<evidence type="ECO:0000256" key="3">
    <source>
        <dbReference type="ARBA" id="ARBA00022801"/>
    </source>
</evidence>
<keyword evidence="3 6" id="KW-0378">Hydrolase</keyword>
<keyword evidence="4 6" id="KW-0326">Glycosidase</keyword>
<protein>
    <submittedName>
        <fullName evidence="7">Glycosyl hydrolase family 43</fullName>
    </submittedName>
</protein>
<dbReference type="SUPFAM" id="SSF75005">
    <property type="entry name" value="Arabinanase/levansucrase/invertase"/>
    <property type="match status" value="1"/>
</dbReference>
<proteinExistence type="inferred from homology"/>
<dbReference type="AlphaFoldDB" id="A0A6A0BA60"/>
<reference evidence="7 8" key="1">
    <citation type="submission" date="2020-02" db="EMBL/GenBank/DDBJ databases">
        <title>Draft genome sequence of Lactococcus sp. Hs30E4-3.</title>
        <authorList>
            <person name="Noda S."/>
            <person name="Yuki M."/>
            <person name="Ohkuma M."/>
        </authorList>
    </citation>
    <scope>NUCLEOTIDE SEQUENCE [LARGE SCALE GENOMIC DNA]</scope>
    <source>
        <strain evidence="7 8">Hs30E4-3</strain>
    </source>
</reference>
<evidence type="ECO:0000313" key="7">
    <source>
        <dbReference type="EMBL" id="GFH41523.1"/>
    </source>
</evidence>
<feature type="site" description="Important for catalytic activity, responsible for pKa modulation of the active site Glu and correct orientation of both the proton donor and substrate" evidence="5">
    <location>
        <position position="128"/>
    </location>
</feature>
<evidence type="ECO:0000256" key="5">
    <source>
        <dbReference type="PIRSR" id="PIRSR606710-2"/>
    </source>
</evidence>
<gene>
    <name evidence="7" type="ORF">Hs30E_00740</name>
</gene>
<evidence type="ECO:0000256" key="1">
    <source>
        <dbReference type="ARBA" id="ARBA00004834"/>
    </source>
</evidence>
<dbReference type="InterPro" id="IPR050727">
    <property type="entry name" value="GH43_arabinanases"/>
</dbReference>
<name>A0A6A0BA60_9LACT</name>
<evidence type="ECO:0000313" key="8">
    <source>
        <dbReference type="Proteomes" id="UP000480303"/>
    </source>
</evidence>
<comment type="pathway">
    <text evidence="1">Glycan metabolism; L-arabinan degradation.</text>
</comment>
<dbReference type="GO" id="GO:0004553">
    <property type="term" value="F:hydrolase activity, hydrolyzing O-glycosyl compounds"/>
    <property type="evidence" value="ECO:0007669"/>
    <property type="project" value="InterPro"/>
</dbReference>
<comment type="similarity">
    <text evidence="2 6">Belongs to the glycosyl hydrolase 43 family.</text>
</comment>
<dbReference type="PANTHER" id="PTHR43301:SF3">
    <property type="entry name" value="ARABINAN ENDO-1,5-ALPHA-L-ARABINOSIDASE A-RELATED"/>
    <property type="match status" value="1"/>
</dbReference>
<dbReference type="Gene3D" id="2.115.10.20">
    <property type="entry name" value="Glycosyl hydrolase domain, family 43"/>
    <property type="match status" value="1"/>
</dbReference>
<dbReference type="Proteomes" id="UP000480303">
    <property type="component" value="Unassembled WGS sequence"/>
</dbReference>
<dbReference type="InterPro" id="IPR006710">
    <property type="entry name" value="Glyco_hydro_43"/>
</dbReference>